<dbReference type="Pfam" id="PF12728">
    <property type="entry name" value="HTH_17"/>
    <property type="match status" value="1"/>
</dbReference>
<reference evidence="2 3" key="1">
    <citation type="journal article" date="2013" name="Genome Announc.">
        <title>Draft Genome Sequence of the Hydrogen- and Ethanol-Producing Bacterium Clostridium intestinale Strain URNW.</title>
        <authorList>
            <person name="Lal S."/>
            <person name="Ramachandran U."/>
            <person name="Zhang X."/>
            <person name="Sparling R."/>
            <person name="Levin D.B."/>
        </authorList>
    </citation>
    <scope>NUCLEOTIDE SEQUENCE [LARGE SCALE GENOMIC DNA]</scope>
    <source>
        <strain evidence="2 3">URNW</strain>
    </source>
</reference>
<accession>U2PZ47</accession>
<dbReference type="InterPro" id="IPR041657">
    <property type="entry name" value="HTH_17"/>
</dbReference>
<dbReference type="PATRIC" id="fig|1294142.3.peg.1004"/>
<dbReference type="AlphaFoldDB" id="U2PZ47"/>
<dbReference type="HOGENOM" id="CLU_187555_0_0_9"/>
<proteinExistence type="predicted"/>
<name>U2PZ47_9CLOT</name>
<gene>
    <name evidence="2" type="ORF">CINTURNW_1005</name>
</gene>
<keyword evidence="3" id="KW-1185">Reference proteome</keyword>
<dbReference type="eggNOG" id="ENOG5033AWG">
    <property type="taxonomic scope" value="Bacteria"/>
</dbReference>
<dbReference type="RefSeq" id="WP_021801038.1">
    <property type="nucleotide sequence ID" value="NZ_KI273145.1"/>
</dbReference>
<dbReference type="OrthoDB" id="2083128at2"/>
<dbReference type="EMBL" id="APJA01000009">
    <property type="protein sequence ID" value="ERK31790.1"/>
    <property type="molecule type" value="Genomic_DNA"/>
</dbReference>
<protein>
    <recommendedName>
        <fullName evidence="1">Helix-turn-helix domain-containing protein</fullName>
    </recommendedName>
</protein>
<comment type="caution">
    <text evidence="2">The sequence shown here is derived from an EMBL/GenBank/DDBJ whole genome shotgun (WGS) entry which is preliminary data.</text>
</comment>
<evidence type="ECO:0000259" key="1">
    <source>
        <dbReference type="Pfam" id="PF12728"/>
    </source>
</evidence>
<sequence>MEDYLLSVSDVAKRLDISRNQTYELINRGLIKTLKFKSLKVRNSEINRFLSEYEGKDLSDLDNIRNLDLI</sequence>
<evidence type="ECO:0000313" key="2">
    <source>
        <dbReference type="EMBL" id="ERK31790.1"/>
    </source>
</evidence>
<dbReference type="STRING" id="1294142.CINTURNW_1005"/>
<dbReference type="Proteomes" id="UP000016721">
    <property type="component" value="Unassembled WGS sequence"/>
</dbReference>
<organism evidence="2 3">
    <name type="scientific">Clostridium intestinale URNW</name>
    <dbReference type="NCBI Taxonomy" id="1294142"/>
    <lineage>
        <taxon>Bacteria</taxon>
        <taxon>Bacillati</taxon>
        <taxon>Bacillota</taxon>
        <taxon>Clostridia</taxon>
        <taxon>Eubacteriales</taxon>
        <taxon>Clostridiaceae</taxon>
        <taxon>Clostridium</taxon>
    </lineage>
</organism>
<evidence type="ECO:0000313" key="3">
    <source>
        <dbReference type="Proteomes" id="UP000016721"/>
    </source>
</evidence>
<feature type="domain" description="Helix-turn-helix" evidence="1">
    <location>
        <begin position="5"/>
        <end position="52"/>
    </location>
</feature>